<protein>
    <submittedName>
        <fullName evidence="1">Uncharacterized protein</fullName>
    </submittedName>
</protein>
<dbReference type="GeneID" id="85196149"/>
<proteinExistence type="predicted"/>
<dbReference type="AlphaFoldDB" id="A0AA96ZUX2"/>
<gene>
    <name evidence="1" type="ORF">MmiHf6_15470</name>
</gene>
<reference evidence="1 2" key="1">
    <citation type="submission" date="2023-07" db="EMBL/GenBank/DDBJ databases">
        <title>Closed genoem sequence of Methanomicrococcus sp. Hf6.</title>
        <authorList>
            <person name="Poehlein A."/>
            <person name="Protasov E."/>
            <person name="Platt K."/>
            <person name="Reeh H."/>
            <person name="Daniel R."/>
            <person name="Brune A."/>
        </authorList>
    </citation>
    <scope>NUCLEOTIDE SEQUENCE [LARGE SCALE GENOMIC DNA]</scope>
    <source>
        <strain evidence="1 2">Hf6</strain>
    </source>
</reference>
<sequence>MSFKKCKLVNHAVARLEYEYNPVAGAVNVQIKNGFNVKVPINDLKKPCIVEQMIEMSSENNSLNLKCIALSYFNVEGTSDEYDIEELRQYVFENGSPIAYKKMADNVKTITGLSNSNPLVLPPYQKVMQNKDLQNQNLQNYG</sequence>
<dbReference type="RefSeq" id="WP_316557392.1">
    <property type="nucleotide sequence ID" value="NZ_CP131059.1"/>
</dbReference>
<organism evidence="1 2">
    <name type="scientific">Methanimicrococcus hongohii</name>
    <dbReference type="NCBI Taxonomy" id="3028295"/>
    <lineage>
        <taxon>Archaea</taxon>
        <taxon>Methanobacteriati</taxon>
        <taxon>Methanobacteriota</taxon>
        <taxon>Stenosarchaea group</taxon>
        <taxon>Methanomicrobia</taxon>
        <taxon>Methanosarcinales</taxon>
        <taxon>Methanosarcinaceae</taxon>
        <taxon>Methanimicrococcus</taxon>
    </lineage>
</organism>
<keyword evidence="2" id="KW-1185">Reference proteome</keyword>
<dbReference type="Proteomes" id="UP001302978">
    <property type="component" value="Chromosome"/>
</dbReference>
<dbReference type="KEGG" id="mehf:MmiHf6_15470"/>
<evidence type="ECO:0000313" key="2">
    <source>
        <dbReference type="Proteomes" id="UP001302978"/>
    </source>
</evidence>
<dbReference type="EMBL" id="CP131059">
    <property type="protein sequence ID" value="WNY24217.1"/>
    <property type="molecule type" value="Genomic_DNA"/>
</dbReference>
<accession>A0AA96ZUX2</accession>
<name>A0AA96ZUX2_9EURY</name>
<evidence type="ECO:0000313" key="1">
    <source>
        <dbReference type="EMBL" id="WNY24217.1"/>
    </source>
</evidence>